<dbReference type="CDD" id="cd06572">
    <property type="entry name" value="Histidinol_dh"/>
    <property type="match status" value="1"/>
</dbReference>
<dbReference type="InterPro" id="IPR012131">
    <property type="entry name" value="Hstdl_DH"/>
</dbReference>
<comment type="cofactor">
    <cofactor evidence="1">
        <name>Zn(2+)</name>
        <dbReference type="ChEBI" id="CHEBI:29105"/>
    </cofactor>
</comment>
<evidence type="ECO:0000256" key="4">
    <source>
        <dbReference type="ARBA" id="ARBA00022833"/>
    </source>
</evidence>
<evidence type="ECO:0000256" key="3">
    <source>
        <dbReference type="ARBA" id="ARBA00022723"/>
    </source>
</evidence>
<dbReference type="PRINTS" id="PR00083">
    <property type="entry name" value="HOLDHDRGNASE"/>
</dbReference>
<dbReference type="Pfam" id="PF00815">
    <property type="entry name" value="Histidinol_dh"/>
    <property type="match status" value="1"/>
</dbReference>
<accession>A0ABU5E2S1</accession>
<dbReference type="InterPro" id="IPR001692">
    <property type="entry name" value="Histidinol_DH_CS"/>
</dbReference>
<sequence length="445" mass="47465">MTDRSIRFYELAQLDEAARARLLVRSEENLDSFIEAVKPILSAVEKEGDAALIRCAQRFDGAPADFKAIKTPAEDFAWARKAVSAEVVAALEFAADNIRRYHQAQMPEEMWLKEMRPGVFAGERWSPLDSVACYVPRGKGSFPSVALMTAIPAVVAGARRVVMLTPPGADGRADAATLIAAELAGVTEVYRVGGAQAVAAAAFGTESVPRCLKIVGPGSPYLIAAKKLLADRIDPGMLAGPSEALVLADDTADGRLAALDLLVEVEHGPDSSGFLVTPSRAVAEAALKAIPGFFGQMSETRIDYTMTVLSSDRGGIVLTPDIQSAYDFVNDYAPEHLMIHAKEPYVHLGQIRNAGEILLGENSSNTLANFVIGPNNVLPTSGWAKTMSPLSVFDYMKRATVAQVTPAGYAGLAKAAEVLARYEGFDAHANAVSETRAKIMADRKG</sequence>
<name>A0ABU5E2S1_9PROT</name>
<dbReference type="EC" id="1.1.1.23" evidence="8"/>
<keyword evidence="5 6" id="KW-0560">Oxidoreductase</keyword>
<dbReference type="NCBIfam" id="TIGR00069">
    <property type="entry name" value="hisD"/>
    <property type="match status" value="1"/>
</dbReference>
<evidence type="ECO:0000256" key="6">
    <source>
        <dbReference type="PIRNR" id="PIRNR000099"/>
    </source>
</evidence>
<dbReference type="PANTHER" id="PTHR21256:SF2">
    <property type="entry name" value="HISTIDINE BIOSYNTHESIS TRIFUNCTIONAL PROTEIN"/>
    <property type="match status" value="1"/>
</dbReference>
<evidence type="ECO:0000256" key="5">
    <source>
        <dbReference type="ARBA" id="ARBA00023002"/>
    </source>
</evidence>
<dbReference type="RefSeq" id="WP_320502337.1">
    <property type="nucleotide sequence ID" value="NZ_JAXCLX010000003.1"/>
</dbReference>
<evidence type="ECO:0000313" key="9">
    <source>
        <dbReference type="Proteomes" id="UP001271769"/>
    </source>
</evidence>
<dbReference type="PANTHER" id="PTHR21256">
    <property type="entry name" value="HISTIDINOL DEHYDROGENASE HDH"/>
    <property type="match status" value="1"/>
</dbReference>
<dbReference type="Gene3D" id="3.40.50.1980">
    <property type="entry name" value="Nitrogenase molybdenum iron protein domain"/>
    <property type="match status" value="2"/>
</dbReference>
<dbReference type="InterPro" id="IPR016161">
    <property type="entry name" value="Ald_DH/histidinol_DH"/>
</dbReference>
<keyword evidence="3" id="KW-0479">Metal-binding</keyword>
<proteinExistence type="inferred from homology"/>
<dbReference type="InterPro" id="IPR022695">
    <property type="entry name" value="Histidinol_DH_monofunct"/>
</dbReference>
<keyword evidence="9" id="KW-1185">Reference proteome</keyword>
<dbReference type="Proteomes" id="UP001271769">
    <property type="component" value="Unassembled WGS sequence"/>
</dbReference>
<dbReference type="PROSITE" id="PS00611">
    <property type="entry name" value="HISOL_DEHYDROGENASE"/>
    <property type="match status" value="1"/>
</dbReference>
<dbReference type="SUPFAM" id="SSF53720">
    <property type="entry name" value="ALDH-like"/>
    <property type="match status" value="1"/>
</dbReference>
<evidence type="ECO:0000256" key="7">
    <source>
        <dbReference type="RuleBase" id="RU004175"/>
    </source>
</evidence>
<gene>
    <name evidence="8" type="primary">hisD</name>
    <name evidence="8" type="ORF">SMD31_18140</name>
</gene>
<comment type="similarity">
    <text evidence="2 6 7">Belongs to the histidinol dehydrogenase family.</text>
</comment>
<dbReference type="GO" id="GO:0004399">
    <property type="term" value="F:histidinol dehydrogenase activity"/>
    <property type="evidence" value="ECO:0007669"/>
    <property type="project" value="UniProtKB-EC"/>
</dbReference>
<reference evidence="8 9" key="1">
    <citation type="journal article" date="2013" name="Antonie Van Leeuwenhoek">
        <title>Dongia rigui sp. nov., isolated from freshwater of a large wetland in Korea.</title>
        <authorList>
            <person name="Baik K.S."/>
            <person name="Hwang Y.M."/>
            <person name="Choi J.S."/>
            <person name="Kwon J."/>
            <person name="Seong C.N."/>
        </authorList>
    </citation>
    <scope>NUCLEOTIDE SEQUENCE [LARGE SCALE GENOMIC DNA]</scope>
    <source>
        <strain evidence="8 9">04SU4-P</strain>
    </source>
</reference>
<dbReference type="EMBL" id="JAXCLX010000003">
    <property type="protein sequence ID" value="MDY0873866.1"/>
    <property type="molecule type" value="Genomic_DNA"/>
</dbReference>
<evidence type="ECO:0000256" key="2">
    <source>
        <dbReference type="ARBA" id="ARBA00010178"/>
    </source>
</evidence>
<comment type="caution">
    <text evidence="8">The sequence shown here is derived from an EMBL/GenBank/DDBJ whole genome shotgun (WGS) entry which is preliminary data.</text>
</comment>
<dbReference type="PIRSF" id="PIRSF000099">
    <property type="entry name" value="Histidinol_dh"/>
    <property type="match status" value="1"/>
</dbReference>
<organism evidence="8 9">
    <name type="scientific">Dongia rigui</name>
    <dbReference type="NCBI Taxonomy" id="940149"/>
    <lineage>
        <taxon>Bacteria</taxon>
        <taxon>Pseudomonadati</taxon>
        <taxon>Pseudomonadota</taxon>
        <taxon>Alphaproteobacteria</taxon>
        <taxon>Rhodospirillales</taxon>
        <taxon>Dongiaceae</taxon>
        <taxon>Dongia</taxon>
    </lineage>
</organism>
<evidence type="ECO:0000313" key="8">
    <source>
        <dbReference type="EMBL" id="MDY0873866.1"/>
    </source>
</evidence>
<dbReference type="Gene3D" id="1.20.5.1300">
    <property type="match status" value="1"/>
</dbReference>
<evidence type="ECO:0000256" key="1">
    <source>
        <dbReference type="ARBA" id="ARBA00001947"/>
    </source>
</evidence>
<protein>
    <submittedName>
        <fullName evidence="8">Histidinol dehydrogenase</fullName>
        <ecNumber evidence="8">1.1.1.23</ecNumber>
    </submittedName>
</protein>
<keyword evidence="4" id="KW-0862">Zinc</keyword>